<dbReference type="AlphaFoldDB" id="A0A832W0M2"/>
<proteinExistence type="predicted"/>
<keyword evidence="5 6" id="KW-0472">Membrane</keyword>
<comment type="subcellular location">
    <subcellularLocation>
        <location evidence="1">Cell membrane</location>
        <topology evidence="1">Multi-pass membrane protein</topology>
    </subcellularLocation>
</comment>
<evidence type="ECO:0000313" key="8">
    <source>
        <dbReference type="EMBL" id="HIH70310.1"/>
    </source>
</evidence>
<dbReference type="Proteomes" id="UP000600363">
    <property type="component" value="Unassembled WGS sequence"/>
</dbReference>
<dbReference type="NCBIfam" id="NF009162">
    <property type="entry name" value="PRK12508.1"/>
    <property type="match status" value="1"/>
</dbReference>
<reference evidence="8" key="1">
    <citation type="journal article" date="2020" name="bioRxiv">
        <title>A rank-normalized archaeal taxonomy based on genome phylogeny resolves widespread incomplete and uneven classifications.</title>
        <authorList>
            <person name="Rinke C."/>
            <person name="Chuvochina M."/>
            <person name="Mussig A.J."/>
            <person name="Chaumeil P.-A."/>
            <person name="Waite D.W."/>
            <person name="Whitman W.B."/>
            <person name="Parks D.H."/>
            <person name="Hugenholtz P."/>
        </authorList>
    </citation>
    <scope>NUCLEOTIDE SEQUENCE</scope>
    <source>
        <strain evidence="8">UBA12518</strain>
    </source>
</reference>
<evidence type="ECO:0000256" key="3">
    <source>
        <dbReference type="ARBA" id="ARBA00022692"/>
    </source>
</evidence>
<dbReference type="GO" id="GO:0005886">
    <property type="term" value="C:plasma membrane"/>
    <property type="evidence" value="ECO:0007669"/>
    <property type="project" value="UniProtKB-SubCell"/>
</dbReference>
<feature type="transmembrane region" description="Helical" evidence="6">
    <location>
        <begin position="44"/>
        <end position="63"/>
    </location>
</feature>
<feature type="domain" description="Na+/H+ antiporter MnhB subunit-related protein" evidence="7">
    <location>
        <begin position="13"/>
        <end position="136"/>
    </location>
</feature>
<feature type="transmembrane region" description="Helical" evidence="6">
    <location>
        <begin position="118"/>
        <end position="140"/>
    </location>
</feature>
<evidence type="ECO:0000256" key="2">
    <source>
        <dbReference type="ARBA" id="ARBA00022475"/>
    </source>
</evidence>
<protein>
    <submittedName>
        <fullName evidence="8">Na(+)/H(+) antiporter subunit B</fullName>
    </submittedName>
</protein>
<feature type="transmembrane region" description="Helical" evidence="6">
    <location>
        <begin position="12"/>
        <end position="38"/>
    </location>
</feature>
<comment type="caution">
    <text evidence="8">The sequence shown here is derived from an EMBL/GenBank/DDBJ whole genome shotgun (WGS) entry which is preliminary data.</text>
</comment>
<evidence type="ECO:0000256" key="6">
    <source>
        <dbReference type="SAM" id="Phobius"/>
    </source>
</evidence>
<evidence type="ECO:0000256" key="4">
    <source>
        <dbReference type="ARBA" id="ARBA00022989"/>
    </source>
</evidence>
<keyword evidence="3 6" id="KW-0812">Transmembrane</keyword>
<dbReference type="InterPro" id="IPR007182">
    <property type="entry name" value="MnhB"/>
</dbReference>
<dbReference type="InterPro" id="IPR050622">
    <property type="entry name" value="CPA3_antiporter_subunitB"/>
</dbReference>
<dbReference type="PANTHER" id="PTHR33932:SF4">
    <property type="entry name" value="NA(+)_H(+) ANTIPORTER SUBUNIT B"/>
    <property type="match status" value="1"/>
</dbReference>
<dbReference type="Pfam" id="PF04039">
    <property type="entry name" value="MnhB"/>
    <property type="match status" value="1"/>
</dbReference>
<feature type="transmembrane region" description="Helical" evidence="6">
    <location>
        <begin position="75"/>
        <end position="98"/>
    </location>
</feature>
<evidence type="ECO:0000259" key="7">
    <source>
        <dbReference type="Pfam" id="PF04039"/>
    </source>
</evidence>
<gene>
    <name evidence="8" type="ORF">HA299_06850</name>
</gene>
<evidence type="ECO:0000256" key="1">
    <source>
        <dbReference type="ARBA" id="ARBA00004651"/>
    </source>
</evidence>
<dbReference type="EMBL" id="DUIH01000021">
    <property type="protein sequence ID" value="HIH70310.1"/>
    <property type="molecule type" value="Genomic_DNA"/>
</dbReference>
<keyword evidence="2" id="KW-1003">Cell membrane</keyword>
<accession>A0A832W0M2</accession>
<name>A0A832W0M2_9EURY</name>
<evidence type="ECO:0000256" key="5">
    <source>
        <dbReference type="ARBA" id="ARBA00023136"/>
    </source>
</evidence>
<sequence length="147" mass="15753">MKVDTTPFTQDIILRVGGYLMVPFIFMWALYVLIHGALGPGGGFQAGVIMAAAFIFHATVFGVDATKKKLPVKPLAVIASLGLMMYAGIGIAAIMFGGNFLEYGVIPFSVHPEVSSEYGIEVVEIGIGLTVMAIMTSIFYDLAVREE</sequence>
<dbReference type="PANTHER" id="PTHR33932">
    <property type="entry name" value="NA(+)/H(+) ANTIPORTER SUBUNIT B"/>
    <property type="match status" value="1"/>
</dbReference>
<organism evidence="8 9">
    <name type="scientific">Methermicoccus shengliensis</name>
    <dbReference type="NCBI Taxonomy" id="660064"/>
    <lineage>
        <taxon>Archaea</taxon>
        <taxon>Methanobacteriati</taxon>
        <taxon>Methanobacteriota</taxon>
        <taxon>Stenosarchaea group</taxon>
        <taxon>Methanomicrobia</taxon>
        <taxon>Methanosarcinales</taxon>
        <taxon>Methermicoccaceae</taxon>
        <taxon>Methermicoccus</taxon>
    </lineage>
</organism>
<dbReference type="RefSeq" id="WP_042684558.1">
    <property type="nucleotide sequence ID" value="NZ_DUIH01000021.1"/>
</dbReference>
<keyword evidence="4 6" id="KW-1133">Transmembrane helix</keyword>
<evidence type="ECO:0000313" key="9">
    <source>
        <dbReference type="Proteomes" id="UP000600363"/>
    </source>
</evidence>